<gene>
    <name evidence="1" type="ORF">V8G54_000546</name>
</gene>
<dbReference type="AlphaFoldDB" id="A0AAQ3P733"/>
<dbReference type="Proteomes" id="UP001374535">
    <property type="component" value="Chromosome 1"/>
</dbReference>
<sequence>MSCKHNTLRYNTTSMPSSGCISLNLTQKTIINYMHPEYCCRNSSYLALQTSGLKLNGETVRVLSSAATTVQSRVPCRRIAPPRRSSSQVFHVTTNSAPMVVHVYVGD</sequence>
<proteinExistence type="predicted"/>
<name>A0AAQ3P733_VIGMU</name>
<evidence type="ECO:0000313" key="2">
    <source>
        <dbReference type="Proteomes" id="UP001374535"/>
    </source>
</evidence>
<organism evidence="1 2">
    <name type="scientific">Vigna mungo</name>
    <name type="common">Black gram</name>
    <name type="synonym">Phaseolus mungo</name>
    <dbReference type="NCBI Taxonomy" id="3915"/>
    <lineage>
        <taxon>Eukaryota</taxon>
        <taxon>Viridiplantae</taxon>
        <taxon>Streptophyta</taxon>
        <taxon>Embryophyta</taxon>
        <taxon>Tracheophyta</taxon>
        <taxon>Spermatophyta</taxon>
        <taxon>Magnoliopsida</taxon>
        <taxon>eudicotyledons</taxon>
        <taxon>Gunneridae</taxon>
        <taxon>Pentapetalae</taxon>
        <taxon>rosids</taxon>
        <taxon>fabids</taxon>
        <taxon>Fabales</taxon>
        <taxon>Fabaceae</taxon>
        <taxon>Papilionoideae</taxon>
        <taxon>50 kb inversion clade</taxon>
        <taxon>NPAAA clade</taxon>
        <taxon>indigoferoid/millettioid clade</taxon>
        <taxon>Phaseoleae</taxon>
        <taxon>Vigna</taxon>
    </lineage>
</organism>
<reference evidence="1 2" key="1">
    <citation type="journal article" date="2023" name="Life. Sci Alliance">
        <title>Evolutionary insights into 3D genome organization and epigenetic landscape of Vigna mungo.</title>
        <authorList>
            <person name="Junaid A."/>
            <person name="Singh B."/>
            <person name="Bhatia S."/>
        </authorList>
    </citation>
    <scope>NUCLEOTIDE SEQUENCE [LARGE SCALE GENOMIC DNA]</scope>
    <source>
        <strain evidence="1">Urdbean</strain>
    </source>
</reference>
<evidence type="ECO:0000313" key="1">
    <source>
        <dbReference type="EMBL" id="WVZ22002.1"/>
    </source>
</evidence>
<dbReference type="EMBL" id="CP144700">
    <property type="protein sequence ID" value="WVZ22002.1"/>
    <property type="molecule type" value="Genomic_DNA"/>
</dbReference>
<keyword evidence="2" id="KW-1185">Reference proteome</keyword>
<accession>A0AAQ3P733</accession>
<protein>
    <submittedName>
        <fullName evidence="1">Uncharacterized protein</fullName>
    </submittedName>
</protein>